<dbReference type="EMBL" id="CALNXJ010000200">
    <property type="protein sequence ID" value="CAH3169149.1"/>
    <property type="molecule type" value="Genomic_DNA"/>
</dbReference>
<dbReference type="AlphaFoldDB" id="A0AAU9Y5C9"/>
<gene>
    <name evidence="1" type="ORF">PMEA_00011746</name>
</gene>
<evidence type="ECO:0000313" key="1">
    <source>
        <dbReference type="EMBL" id="CAH3169149.1"/>
    </source>
</evidence>
<name>A0AAU9Y5C9_9CNID</name>
<comment type="caution">
    <text evidence="1">The sequence shown here is derived from an EMBL/GenBank/DDBJ whole genome shotgun (WGS) entry which is preliminary data.</text>
</comment>
<sequence>MNKMDRWSKEVLYVACLFAATTNFTRALEHIRLDSNGNNVMVGVTPYGNITIKWSFGQYDIERIVMAISNASNVIGRFQNGEYRCYKDGFLTETECQEHYSLTVNASSDITIAMRNILDPYFGSYLISVYRGTDDKIDTLWIIVYKKEFLLRDRSPIAMTPTVSLPHATYRRPHHHRGEQAQ</sequence>
<reference evidence="1 2" key="1">
    <citation type="submission" date="2022-05" db="EMBL/GenBank/DDBJ databases">
        <authorList>
            <consortium name="Genoscope - CEA"/>
            <person name="William W."/>
        </authorList>
    </citation>
    <scope>NUCLEOTIDE SEQUENCE [LARGE SCALE GENOMIC DNA]</scope>
</reference>
<evidence type="ECO:0000313" key="2">
    <source>
        <dbReference type="Proteomes" id="UP001159428"/>
    </source>
</evidence>
<keyword evidence="2" id="KW-1185">Reference proteome</keyword>
<protein>
    <submittedName>
        <fullName evidence="1">Uncharacterized protein</fullName>
    </submittedName>
</protein>
<dbReference type="Proteomes" id="UP001159428">
    <property type="component" value="Unassembled WGS sequence"/>
</dbReference>
<proteinExistence type="predicted"/>
<accession>A0AAU9Y5C9</accession>
<organism evidence="1 2">
    <name type="scientific">Pocillopora meandrina</name>
    <dbReference type="NCBI Taxonomy" id="46732"/>
    <lineage>
        <taxon>Eukaryota</taxon>
        <taxon>Metazoa</taxon>
        <taxon>Cnidaria</taxon>
        <taxon>Anthozoa</taxon>
        <taxon>Hexacorallia</taxon>
        <taxon>Scleractinia</taxon>
        <taxon>Astrocoeniina</taxon>
        <taxon>Pocilloporidae</taxon>
        <taxon>Pocillopora</taxon>
    </lineage>
</organism>